<gene>
    <name evidence="1" type="primary">SOH1_3</name>
    <name evidence="1" type="ORF">DSO57_1007224</name>
</gene>
<organism evidence="1 2">
    <name type="scientific">Entomophthora muscae</name>
    <dbReference type="NCBI Taxonomy" id="34485"/>
    <lineage>
        <taxon>Eukaryota</taxon>
        <taxon>Fungi</taxon>
        <taxon>Fungi incertae sedis</taxon>
        <taxon>Zoopagomycota</taxon>
        <taxon>Entomophthoromycotina</taxon>
        <taxon>Entomophthoromycetes</taxon>
        <taxon>Entomophthorales</taxon>
        <taxon>Entomophthoraceae</taxon>
        <taxon>Entomophthora</taxon>
    </lineage>
</organism>
<accession>A0ACC2TIS7</accession>
<evidence type="ECO:0000313" key="1">
    <source>
        <dbReference type="EMBL" id="KAJ9074376.1"/>
    </source>
</evidence>
<name>A0ACC2TIS7_9FUNG</name>
<dbReference type="EMBL" id="QTSX02002861">
    <property type="protein sequence ID" value="KAJ9074376.1"/>
    <property type="molecule type" value="Genomic_DNA"/>
</dbReference>
<reference evidence="1" key="1">
    <citation type="submission" date="2022-04" db="EMBL/GenBank/DDBJ databases">
        <title>Genome of the entomopathogenic fungus Entomophthora muscae.</title>
        <authorList>
            <person name="Elya C."/>
            <person name="Lovett B.R."/>
            <person name="Lee E."/>
            <person name="Macias A.M."/>
            <person name="Hajek A.E."/>
            <person name="De Bivort B.L."/>
            <person name="Kasson M.T."/>
            <person name="De Fine Licht H.H."/>
            <person name="Stajich J.E."/>
        </authorList>
    </citation>
    <scope>NUCLEOTIDE SEQUENCE</scope>
    <source>
        <strain evidence="1">Berkeley</strain>
    </source>
</reference>
<protein>
    <submittedName>
        <fullName evidence="1">Suppressor of hpr1</fullName>
    </submittedName>
</protein>
<keyword evidence="2" id="KW-1185">Reference proteome</keyword>
<evidence type="ECO:0000313" key="2">
    <source>
        <dbReference type="Proteomes" id="UP001165960"/>
    </source>
</evidence>
<proteinExistence type="predicted"/>
<dbReference type="Proteomes" id="UP001165960">
    <property type="component" value="Unassembled WGS sequence"/>
</dbReference>
<sequence>MSLQSASTLSREKLTFENQEKRFQIELEFVLCLANPWYINFLAQQEYFADESFVRYLKYLQYWKAPEYAKFVNYPMALYFLDLLQHSDFRDAMKTQEATVFVHEKQYYHWLYARRPKIAMEPVEDEPEPLALGSELPTET</sequence>
<comment type="caution">
    <text evidence="1">The sequence shown here is derived from an EMBL/GenBank/DDBJ whole genome shotgun (WGS) entry which is preliminary data.</text>
</comment>